<dbReference type="GO" id="GO:0009737">
    <property type="term" value="P:response to abscisic acid"/>
    <property type="evidence" value="ECO:0007669"/>
    <property type="project" value="TreeGrafter"/>
</dbReference>
<feature type="region of interest" description="Disordered" evidence="2">
    <location>
        <begin position="17"/>
        <end position="125"/>
    </location>
</feature>
<dbReference type="PROSITE" id="PS00315">
    <property type="entry name" value="DEHYDRIN_1"/>
    <property type="match status" value="1"/>
</dbReference>
<dbReference type="GO" id="GO:0009414">
    <property type="term" value="P:response to water deprivation"/>
    <property type="evidence" value="ECO:0007669"/>
    <property type="project" value="TreeGrafter"/>
</dbReference>
<feature type="region of interest" description="Disordered" evidence="2">
    <location>
        <begin position="272"/>
        <end position="302"/>
    </location>
</feature>
<dbReference type="PANTHER" id="PTHR33346:SF27">
    <property type="entry name" value="DEHYDRIN"/>
    <property type="match status" value="1"/>
</dbReference>
<dbReference type="Proteomes" id="UP000015105">
    <property type="component" value="Chromosome 3D"/>
</dbReference>
<reference evidence="4" key="2">
    <citation type="journal article" date="2017" name="Nat. Plants">
        <title>The Aegilops tauschii genome reveals multiple impacts of transposons.</title>
        <authorList>
            <person name="Zhao G."/>
            <person name="Zou C."/>
            <person name="Li K."/>
            <person name="Wang K."/>
            <person name="Li T."/>
            <person name="Gao L."/>
            <person name="Zhang X."/>
            <person name="Wang H."/>
            <person name="Yang Z."/>
            <person name="Liu X."/>
            <person name="Jiang W."/>
            <person name="Mao L."/>
            <person name="Kong X."/>
            <person name="Jiao Y."/>
            <person name="Jia J."/>
        </authorList>
    </citation>
    <scope>NUCLEOTIDE SEQUENCE [LARGE SCALE GENOMIC DNA]</scope>
    <source>
        <strain evidence="4">cv. AL8/78</strain>
    </source>
</reference>
<comment type="similarity">
    <text evidence="1">Belongs to the plant dehydrin family.</text>
</comment>
<feature type="compositionally biased region" description="Low complexity" evidence="2">
    <location>
        <begin position="44"/>
        <end position="61"/>
    </location>
</feature>
<evidence type="ECO:0000256" key="1">
    <source>
        <dbReference type="RuleBase" id="RU003995"/>
    </source>
</evidence>
<name>A0A453G4I0_AEGTS</name>
<dbReference type="GO" id="GO:0009631">
    <property type="term" value="P:cold acclimation"/>
    <property type="evidence" value="ECO:0007669"/>
    <property type="project" value="TreeGrafter"/>
</dbReference>
<dbReference type="InterPro" id="IPR030513">
    <property type="entry name" value="Dehydrin_CS"/>
</dbReference>
<dbReference type="PROSITE" id="PS00823">
    <property type="entry name" value="DEHYDRIN_2"/>
    <property type="match status" value="1"/>
</dbReference>
<dbReference type="InterPro" id="IPR000167">
    <property type="entry name" value="Dehydrin"/>
</dbReference>
<dbReference type="GO" id="GO:0005829">
    <property type="term" value="C:cytosol"/>
    <property type="evidence" value="ECO:0007669"/>
    <property type="project" value="TreeGrafter"/>
</dbReference>
<reference evidence="3" key="3">
    <citation type="journal article" date="2017" name="Nature">
        <title>Genome sequence of the progenitor of the wheat D genome Aegilops tauschii.</title>
        <authorList>
            <person name="Luo M.C."/>
            <person name="Gu Y.Q."/>
            <person name="Puiu D."/>
            <person name="Wang H."/>
            <person name="Twardziok S.O."/>
            <person name="Deal K.R."/>
            <person name="Huo N."/>
            <person name="Zhu T."/>
            <person name="Wang L."/>
            <person name="Wang Y."/>
            <person name="McGuire P.E."/>
            <person name="Liu S."/>
            <person name="Long H."/>
            <person name="Ramasamy R.K."/>
            <person name="Rodriguez J.C."/>
            <person name="Van S.L."/>
            <person name="Yuan L."/>
            <person name="Wang Z."/>
            <person name="Xia Z."/>
            <person name="Xiao L."/>
            <person name="Anderson O.D."/>
            <person name="Ouyang S."/>
            <person name="Liang Y."/>
            <person name="Zimin A.V."/>
            <person name="Pertea G."/>
            <person name="Qi P."/>
            <person name="Bennetzen J.L."/>
            <person name="Dai X."/>
            <person name="Dawson M.W."/>
            <person name="Muller H.G."/>
            <person name="Kugler K."/>
            <person name="Rivarola-Duarte L."/>
            <person name="Spannagl M."/>
            <person name="Mayer K.F.X."/>
            <person name="Lu F.H."/>
            <person name="Bevan M.W."/>
            <person name="Leroy P."/>
            <person name="Li P."/>
            <person name="You F.M."/>
            <person name="Sun Q."/>
            <person name="Liu Z."/>
            <person name="Lyons E."/>
            <person name="Wicker T."/>
            <person name="Salzberg S.L."/>
            <person name="Devos K.M."/>
            <person name="Dvorak J."/>
        </authorList>
    </citation>
    <scope>NUCLEOTIDE SEQUENCE [LARGE SCALE GENOMIC DNA]</scope>
    <source>
        <strain evidence="3">cv. AL8/78</strain>
    </source>
</reference>
<proteinExistence type="inferred from homology"/>
<dbReference type="EnsemblPlants" id="AET3Gv20881700.1">
    <property type="protein sequence ID" value="AET3Gv20881700.1"/>
    <property type="gene ID" value="AET3Gv20881700"/>
</dbReference>
<evidence type="ECO:0000313" key="4">
    <source>
        <dbReference type="Proteomes" id="UP000015105"/>
    </source>
</evidence>
<accession>A0A453G4I0</accession>
<reference evidence="4" key="1">
    <citation type="journal article" date="2014" name="Science">
        <title>Ancient hybridizations among the ancestral genomes of bread wheat.</title>
        <authorList>
            <consortium name="International Wheat Genome Sequencing Consortium,"/>
            <person name="Marcussen T."/>
            <person name="Sandve S.R."/>
            <person name="Heier L."/>
            <person name="Spannagl M."/>
            <person name="Pfeifer M."/>
            <person name="Jakobsen K.S."/>
            <person name="Wulff B.B."/>
            <person name="Steuernagel B."/>
            <person name="Mayer K.F."/>
            <person name="Olsen O.A."/>
        </authorList>
    </citation>
    <scope>NUCLEOTIDE SEQUENCE [LARGE SCALE GENOMIC DNA]</scope>
    <source>
        <strain evidence="4">cv. AL8/78</strain>
    </source>
</reference>
<dbReference type="PANTHER" id="PTHR33346">
    <property type="entry name" value="DEHYDRIN XERO 2-RELATED"/>
    <property type="match status" value="1"/>
</dbReference>
<sequence length="302" mass="29847">ATNNSLAFGDRPIAICHSSSTTSATGKMEFQGQQGNRVDQHGNPVAAAPGATAVTGAPAGGQLQPGREEHKTRGILHRSSSSSSSSSEDDGMGGRRKKGIKEKIKDKLPGARKQTYGQPAAPAGMTGTGATGGPYYVQPAPAGTGAHGTTATTGTYGQPAPAGMTGTGAHGTTATGEKKGMKDKIMEKLPGGHKNEQHTMPTAGAYGQPGMTGTGVHGNTAPGGGYGGQPGHAGMIGTGTHGSGTTGGPYDHQGHPGVTGTGAHGTTATGGAYNQQGHAGVTGTGEKKGIMGKIKEKLPGQH</sequence>
<dbReference type="AlphaFoldDB" id="A0A453G4I0"/>
<dbReference type="Gramene" id="AET3Gv20881700.1">
    <property type="protein sequence ID" value="AET3Gv20881700.1"/>
    <property type="gene ID" value="AET3Gv20881700"/>
</dbReference>
<dbReference type="Pfam" id="PF00257">
    <property type="entry name" value="Dehydrin"/>
    <property type="match status" value="1"/>
</dbReference>
<evidence type="ECO:0008006" key="5">
    <source>
        <dbReference type="Google" id="ProtNLM"/>
    </source>
</evidence>
<evidence type="ECO:0000256" key="2">
    <source>
        <dbReference type="SAM" id="MobiDB-lite"/>
    </source>
</evidence>
<reference evidence="3" key="5">
    <citation type="journal article" date="2021" name="G3 (Bethesda)">
        <title>Aegilops tauschii genome assembly Aet v5.0 features greater sequence contiguity and improved annotation.</title>
        <authorList>
            <person name="Wang L."/>
            <person name="Zhu T."/>
            <person name="Rodriguez J.C."/>
            <person name="Deal K.R."/>
            <person name="Dubcovsky J."/>
            <person name="McGuire P.E."/>
            <person name="Lux T."/>
            <person name="Spannagl M."/>
            <person name="Mayer K.F.X."/>
            <person name="Baldrich P."/>
            <person name="Meyers B.C."/>
            <person name="Huo N."/>
            <person name="Gu Y.Q."/>
            <person name="Zhou H."/>
            <person name="Devos K.M."/>
            <person name="Bennetzen J.L."/>
            <person name="Unver T."/>
            <person name="Budak H."/>
            <person name="Gulick P.J."/>
            <person name="Galiba G."/>
            <person name="Kalapos B."/>
            <person name="Nelson D.R."/>
            <person name="Li P."/>
            <person name="You F.M."/>
            <person name="Luo M.C."/>
            <person name="Dvorak J."/>
        </authorList>
    </citation>
    <scope>NUCLEOTIDE SEQUENCE [LARGE SCALE GENOMIC DNA]</scope>
    <source>
        <strain evidence="3">cv. AL8/78</strain>
    </source>
</reference>
<feature type="compositionally biased region" description="Polar residues" evidence="2">
    <location>
        <begin position="17"/>
        <end position="37"/>
    </location>
</feature>
<protein>
    <recommendedName>
        <fullName evidence="5">Dehydrin</fullName>
    </recommendedName>
</protein>
<reference evidence="3" key="4">
    <citation type="submission" date="2019-03" db="UniProtKB">
        <authorList>
            <consortium name="EnsemblPlants"/>
        </authorList>
    </citation>
    <scope>IDENTIFICATION</scope>
</reference>
<keyword evidence="4" id="KW-1185">Reference proteome</keyword>
<evidence type="ECO:0000313" key="3">
    <source>
        <dbReference type="EnsemblPlants" id="AET3Gv20881700.1"/>
    </source>
</evidence>
<feature type="compositionally biased region" description="Basic and acidic residues" evidence="2">
    <location>
        <begin position="285"/>
        <end position="302"/>
    </location>
</feature>
<organism evidence="3 4">
    <name type="scientific">Aegilops tauschii subsp. strangulata</name>
    <name type="common">Goatgrass</name>
    <dbReference type="NCBI Taxonomy" id="200361"/>
    <lineage>
        <taxon>Eukaryota</taxon>
        <taxon>Viridiplantae</taxon>
        <taxon>Streptophyta</taxon>
        <taxon>Embryophyta</taxon>
        <taxon>Tracheophyta</taxon>
        <taxon>Spermatophyta</taxon>
        <taxon>Magnoliopsida</taxon>
        <taxon>Liliopsida</taxon>
        <taxon>Poales</taxon>
        <taxon>Poaceae</taxon>
        <taxon>BOP clade</taxon>
        <taxon>Pooideae</taxon>
        <taxon>Triticodae</taxon>
        <taxon>Triticeae</taxon>
        <taxon>Triticinae</taxon>
        <taxon>Aegilops</taxon>
    </lineage>
</organism>